<protein>
    <submittedName>
        <fullName evidence="9">GerAB/ArcD/ProY family transporter</fullName>
    </submittedName>
</protein>
<comment type="similarity">
    <text evidence="2">Belongs to the amino acid-polyamine-organocation (APC) superfamily. Spore germination protein (SGP) (TC 2.A.3.9) family.</text>
</comment>
<dbReference type="RefSeq" id="WP_066094085.1">
    <property type="nucleotide sequence ID" value="NZ_CP126114.1"/>
</dbReference>
<gene>
    <name evidence="9" type="ORF">QNH39_27360</name>
</gene>
<dbReference type="EMBL" id="CP126114">
    <property type="protein sequence ID" value="WHY86241.1"/>
    <property type="molecule type" value="Genomic_DNA"/>
</dbReference>
<feature type="transmembrane region" description="Helical" evidence="8">
    <location>
        <begin position="218"/>
        <end position="241"/>
    </location>
</feature>
<evidence type="ECO:0000256" key="6">
    <source>
        <dbReference type="ARBA" id="ARBA00022989"/>
    </source>
</evidence>
<dbReference type="GO" id="GO:0009847">
    <property type="term" value="P:spore germination"/>
    <property type="evidence" value="ECO:0007669"/>
    <property type="project" value="InterPro"/>
</dbReference>
<proteinExistence type="inferred from homology"/>
<sequence length="363" mass="42108">MKSVIKDQFLVSPFLVLFLIHGMQYGVGVLSFQRDIAKVAGHDAWISILITGILVHIIIWMMYSMLNKTKGDLITIHQQTFGKWIGNLLSLLFILYVLAESTTVLRSYIEIVQVWMFPLLKTWPFALVLLLSVYYVVSSGFRIVTGVCFLAVVLPSYLIFTYVVPIEFSTFRNLLPVFDHSILEMAQSIKGSILSFSGFEYLLFYYPFIKQPESSQKWAHFGNLVTTLLYLLIMIVTLAFFDQAYLQKVIWPTLMMWKIIELPFVERFEIIGVTSWAVVMLPIICLMFWSASRGIKEIFKLKQRSVLVFLLLLSFIVCCLLIDRETIQQYNTFVAEIGFYLLLGYIPFLFICCHIRFKMREKG</sequence>
<feature type="transmembrane region" description="Helical" evidence="8">
    <location>
        <begin position="185"/>
        <end position="206"/>
    </location>
</feature>
<dbReference type="Gene3D" id="1.20.1740.10">
    <property type="entry name" value="Amino acid/polyamine transporter I"/>
    <property type="match status" value="1"/>
</dbReference>
<evidence type="ECO:0000313" key="10">
    <source>
        <dbReference type="Proteomes" id="UP001178288"/>
    </source>
</evidence>
<feature type="transmembrane region" description="Helical" evidence="8">
    <location>
        <begin position="84"/>
        <end position="109"/>
    </location>
</feature>
<accession>A0AA95MRZ8</accession>
<evidence type="ECO:0000256" key="4">
    <source>
        <dbReference type="ARBA" id="ARBA00022544"/>
    </source>
</evidence>
<evidence type="ECO:0000256" key="1">
    <source>
        <dbReference type="ARBA" id="ARBA00004141"/>
    </source>
</evidence>
<keyword evidence="5 8" id="KW-0812">Transmembrane</keyword>
<keyword evidence="4" id="KW-0309">Germination</keyword>
<keyword evidence="7 8" id="KW-0472">Membrane</keyword>
<dbReference type="Proteomes" id="UP001178288">
    <property type="component" value="Chromosome"/>
</dbReference>
<dbReference type="InterPro" id="IPR004761">
    <property type="entry name" value="Spore_GerAB"/>
</dbReference>
<dbReference type="PANTHER" id="PTHR34975:SF2">
    <property type="entry name" value="SPORE GERMINATION PROTEIN A2"/>
    <property type="match status" value="1"/>
</dbReference>
<dbReference type="Pfam" id="PF03845">
    <property type="entry name" value="Spore_permease"/>
    <property type="match status" value="1"/>
</dbReference>
<dbReference type="GO" id="GO:0016020">
    <property type="term" value="C:membrane"/>
    <property type="evidence" value="ECO:0007669"/>
    <property type="project" value="UniProtKB-SubCell"/>
</dbReference>
<evidence type="ECO:0000256" key="5">
    <source>
        <dbReference type="ARBA" id="ARBA00022692"/>
    </source>
</evidence>
<evidence type="ECO:0000313" key="9">
    <source>
        <dbReference type="EMBL" id="WHY86241.1"/>
    </source>
</evidence>
<dbReference type="KEGG" id="nnv:QNH39_27360"/>
<evidence type="ECO:0000256" key="2">
    <source>
        <dbReference type="ARBA" id="ARBA00007998"/>
    </source>
</evidence>
<dbReference type="NCBIfam" id="TIGR00912">
    <property type="entry name" value="2A0309"/>
    <property type="match status" value="1"/>
</dbReference>
<feature type="transmembrane region" description="Helical" evidence="8">
    <location>
        <begin position="143"/>
        <end position="165"/>
    </location>
</feature>
<comment type="subcellular location">
    <subcellularLocation>
        <location evidence="1">Membrane</location>
        <topology evidence="1">Multi-pass membrane protein</topology>
    </subcellularLocation>
</comment>
<dbReference type="PANTHER" id="PTHR34975">
    <property type="entry name" value="SPORE GERMINATION PROTEIN A2"/>
    <property type="match status" value="1"/>
</dbReference>
<feature type="transmembrane region" description="Helical" evidence="8">
    <location>
        <begin position="270"/>
        <end position="292"/>
    </location>
</feature>
<feature type="transmembrane region" description="Helical" evidence="8">
    <location>
        <begin position="337"/>
        <end position="357"/>
    </location>
</feature>
<feature type="transmembrane region" description="Helical" evidence="8">
    <location>
        <begin position="304"/>
        <end position="322"/>
    </location>
</feature>
<dbReference type="AlphaFoldDB" id="A0AA95MRZ8"/>
<keyword evidence="3" id="KW-0813">Transport</keyword>
<feature type="transmembrane region" description="Helical" evidence="8">
    <location>
        <begin position="115"/>
        <end position="136"/>
    </location>
</feature>
<evidence type="ECO:0000256" key="3">
    <source>
        <dbReference type="ARBA" id="ARBA00022448"/>
    </source>
</evidence>
<reference evidence="9" key="1">
    <citation type="submission" date="2023-05" db="EMBL/GenBank/DDBJ databases">
        <title>Comparative genomics of Bacillaceae isolates and their secondary metabolite potential.</title>
        <authorList>
            <person name="Song L."/>
            <person name="Nielsen L.J."/>
            <person name="Mohite O."/>
            <person name="Xu X."/>
            <person name="Weber T."/>
            <person name="Kovacs A.T."/>
        </authorList>
    </citation>
    <scope>NUCLEOTIDE SEQUENCE</scope>
    <source>
        <strain evidence="9">XLM17</strain>
    </source>
</reference>
<evidence type="ECO:0000256" key="7">
    <source>
        <dbReference type="ARBA" id="ARBA00023136"/>
    </source>
</evidence>
<keyword evidence="10" id="KW-1185">Reference proteome</keyword>
<evidence type="ECO:0000256" key="8">
    <source>
        <dbReference type="SAM" id="Phobius"/>
    </source>
</evidence>
<name>A0AA95MRZ8_9BACI</name>
<feature type="transmembrane region" description="Helical" evidence="8">
    <location>
        <begin position="44"/>
        <end position="63"/>
    </location>
</feature>
<keyword evidence="6 8" id="KW-1133">Transmembrane helix</keyword>
<organism evidence="9 10">
    <name type="scientific">Neobacillus novalis</name>
    <dbReference type="NCBI Taxonomy" id="220687"/>
    <lineage>
        <taxon>Bacteria</taxon>
        <taxon>Bacillati</taxon>
        <taxon>Bacillota</taxon>
        <taxon>Bacilli</taxon>
        <taxon>Bacillales</taxon>
        <taxon>Bacillaceae</taxon>
        <taxon>Neobacillus</taxon>
    </lineage>
</organism>